<evidence type="ECO:0000313" key="4">
    <source>
        <dbReference type="EMBL" id="SFU17623.1"/>
    </source>
</evidence>
<dbReference type="EMBL" id="FOYJ01000018">
    <property type="protein sequence ID" value="SFR26668.1"/>
    <property type="molecule type" value="Genomic_DNA"/>
</dbReference>
<dbReference type="Proteomes" id="UP000199173">
    <property type="component" value="Unassembled WGS sequence"/>
</dbReference>
<reference evidence="5 6" key="1">
    <citation type="submission" date="2016-10" db="EMBL/GenBank/DDBJ databases">
        <authorList>
            <person name="Varghese N."/>
            <person name="Submissions S."/>
        </authorList>
    </citation>
    <scope>NUCLEOTIDE SEQUENCE [LARGE SCALE GENOMIC DNA]</scope>
    <source>
        <strain evidence="4 5">NFIX06</strain>
        <strain evidence="3 6">NFIX08</strain>
    </source>
</reference>
<accession>A0AAX2EZK1</accession>
<evidence type="ECO:0000313" key="6">
    <source>
        <dbReference type="Proteomes" id="UP000199173"/>
    </source>
</evidence>
<dbReference type="InterPro" id="IPR013783">
    <property type="entry name" value="Ig-like_fold"/>
</dbReference>
<proteinExistence type="predicted"/>
<evidence type="ECO:0000313" key="3">
    <source>
        <dbReference type="EMBL" id="SFR26668.1"/>
    </source>
</evidence>
<feature type="signal peptide" evidence="1">
    <location>
        <begin position="1"/>
        <end position="24"/>
    </location>
</feature>
<dbReference type="GO" id="GO:0071555">
    <property type="term" value="P:cell wall organization"/>
    <property type="evidence" value="ECO:0007669"/>
    <property type="project" value="InterPro"/>
</dbReference>
<dbReference type="Proteomes" id="UP000198760">
    <property type="component" value="Unassembled WGS sequence"/>
</dbReference>
<dbReference type="InterPro" id="IPR008962">
    <property type="entry name" value="PapD-like_sf"/>
</dbReference>
<protein>
    <submittedName>
        <fullName evidence="3">P pilus assembly protein, chaperone PapD</fullName>
    </submittedName>
</protein>
<feature type="domain" description="Pili assembly chaperone N-terminal" evidence="2">
    <location>
        <begin position="25"/>
        <end position="150"/>
    </location>
</feature>
<keyword evidence="5" id="KW-1185">Reference proteome</keyword>
<evidence type="ECO:0000313" key="5">
    <source>
        <dbReference type="Proteomes" id="UP000198760"/>
    </source>
</evidence>
<name>A0AAX2EZK1_9ENTR</name>
<sequence length="226" mass="26051">MQGKFIHSLFVLLMLLLAPAGCLAISVGDMTFSMPAEKSMVAKYVMNNSKGARLYRVNIRSIDRPGEQEVSSRAADGELLFTPRQILLQPGENHFFKFFYHGPTDDKERYYRVSFAEIPPQNRTTRHSSQSTVGMMPVIVMDTILVVRPRDTHFKWEFERQQGVFKNSGNTWFKLITKPRCDSTEEDGKAWYMRPGDIIHQPVLRTSAQIFITYNDKFIKIISMCN</sequence>
<evidence type="ECO:0000256" key="1">
    <source>
        <dbReference type="SAM" id="SignalP"/>
    </source>
</evidence>
<dbReference type="RefSeq" id="WP_007374303.1">
    <property type="nucleotide sequence ID" value="NZ_CABVLS010000011.1"/>
</dbReference>
<keyword evidence="1" id="KW-0732">Signal</keyword>
<dbReference type="InterPro" id="IPR016147">
    <property type="entry name" value="Pili_assmbl_chaperone_N"/>
</dbReference>
<evidence type="ECO:0000259" key="2">
    <source>
        <dbReference type="Pfam" id="PF00345"/>
    </source>
</evidence>
<feature type="chain" id="PRO_5043589676" evidence="1">
    <location>
        <begin position="25"/>
        <end position="226"/>
    </location>
</feature>
<dbReference type="AlphaFoldDB" id="A0AAX2EZK1"/>
<comment type="caution">
    <text evidence="3">The sequence shown here is derived from an EMBL/GenBank/DDBJ whole genome shotgun (WGS) entry which is preliminary data.</text>
</comment>
<dbReference type="GO" id="GO:0030288">
    <property type="term" value="C:outer membrane-bounded periplasmic space"/>
    <property type="evidence" value="ECO:0007669"/>
    <property type="project" value="InterPro"/>
</dbReference>
<dbReference type="Pfam" id="PF00345">
    <property type="entry name" value="PapD_N"/>
    <property type="match status" value="1"/>
</dbReference>
<gene>
    <name evidence="4" type="ORF">SAMN03159428_05065</name>
    <name evidence="3" type="ORF">SAMN03159514_05052</name>
</gene>
<organism evidence="3 6">
    <name type="scientific">Kosakonia radicincitans</name>
    <dbReference type="NCBI Taxonomy" id="283686"/>
    <lineage>
        <taxon>Bacteria</taxon>
        <taxon>Pseudomonadati</taxon>
        <taxon>Pseudomonadota</taxon>
        <taxon>Gammaproteobacteria</taxon>
        <taxon>Enterobacterales</taxon>
        <taxon>Enterobacteriaceae</taxon>
        <taxon>Kosakonia</taxon>
    </lineage>
</organism>
<dbReference type="Gene3D" id="2.60.40.10">
    <property type="entry name" value="Immunoglobulins"/>
    <property type="match status" value="1"/>
</dbReference>
<dbReference type="SUPFAM" id="SSF49354">
    <property type="entry name" value="PapD-like"/>
    <property type="match status" value="1"/>
</dbReference>
<dbReference type="EMBL" id="FPAV01000021">
    <property type="protein sequence ID" value="SFU17623.1"/>
    <property type="molecule type" value="Genomic_DNA"/>
</dbReference>